<feature type="compositionally biased region" description="Low complexity" evidence="1">
    <location>
        <begin position="911"/>
        <end position="921"/>
    </location>
</feature>
<feature type="region of interest" description="Disordered" evidence="1">
    <location>
        <begin position="37"/>
        <end position="56"/>
    </location>
</feature>
<feature type="compositionally biased region" description="Low complexity" evidence="1">
    <location>
        <begin position="657"/>
        <end position="676"/>
    </location>
</feature>
<feature type="compositionally biased region" description="Basic and acidic residues" evidence="1">
    <location>
        <begin position="928"/>
        <end position="942"/>
    </location>
</feature>
<feature type="compositionally biased region" description="Low complexity" evidence="1">
    <location>
        <begin position="685"/>
        <end position="701"/>
    </location>
</feature>
<dbReference type="Proteomes" id="UP000821866">
    <property type="component" value="Chromosome 6"/>
</dbReference>
<protein>
    <submittedName>
        <fullName evidence="2">Uncharacterized protein</fullName>
    </submittedName>
</protein>
<feature type="compositionally biased region" description="Low complexity" evidence="1">
    <location>
        <begin position="635"/>
        <end position="650"/>
    </location>
</feature>
<dbReference type="AlphaFoldDB" id="A0A9J6DNJ8"/>
<reference evidence="2" key="1">
    <citation type="journal article" date="2020" name="Cell">
        <title>Large-Scale Comparative Analyses of Tick Genomes Elucidate Their Genetic Diversity and Vector Capacities.</title>
        <authorList>
            <consortium name="Tick Genome and Microbiome Consortium (TIGMIC)"/>
            <person name="Jia N."/>
            <person name="Wang J."/>
            <person name="Shi W."/>
            <person name="Du L."/>
            <person name="Sun Y."/>
            <person name="Zhan W."/>
            <person name="Jiang J.F."/>
            <person name="Wang Q."/>
            <person name="Zhang B."/>
            <person name="Ji P."/>
            <person name="Bell-Sakyi L."/>
            <person name="Cui X.M."/>
            <person name="Yuan T.T."/>
            <person name="Jiang B.G."/>
            <person name="Yang W.F."/>
            <person name="Lam T.T."/>
            <person name="Chang Q.C."/>
            <person name="Ding S.J."/>
            <person name="Wang X.J."/>
            <person name="Zhu J.G."/>
            <person name="Ruan X.D."/>
            <person name="Zhao L."/>
            <person name="Wei J.T."/>
            <person name="Ye R.Z."/>
            <person name="Que T.C."/>
            <person name="Du C.H."/>
            <person name="Zhou Y.H."/>
            <person name="Cheng J.X."/>
            <person name="Dai P.F."/>
            <person name="Guo W.B."/>
            <person name="Han X.H."/>
            <person name="Huang E.J."/>
            <person name="Li L.F."/>
            <person name="Wei W."/>
            <person name="Gao Y.C."/>
            <person name="Liu J.Z."/>
            <person name="Shao H.Z."/>
            <person name="Wang X."/>
            <person name="Wang C.C."/>
            <person name="Yang T.C."/>
            <person name="Huo Q.B."/>
            <person name="Li W."/>
            <person name="Chen H.Y."/>
            <person name="Chen S.E."/>
            <person name="Zhou L.G."/>
            <person name="Ni X.B."/>
            <person name="Tian J.H."/>
            <person name="Sheng Y."/>
            <person name="Liu T."/>
            <person name="Pan Y.S."/>
            <person name="Xia L.Y."/>
            <person name="Li J."/>
            <person name="Zhao F."/>
            <person name="Cao W.C."/>
        </authorList>
    </citation>
    <scope>NUCLEOTIDE SEQUENCE</scope>
    <source>
        <strain evidence="2">Rmic-2018</strain>
    </source>
</reference>
<name>A0A9J6DNJ8_RHIMP</name>
<reference evidence="2" key="2">
    <citation type="submission" date="2021-09" db="EMBL/GenBank/DDBJ databases">
        <authorList>
            <person name="Jia N."/>
            <person name="Wang J."/>
            <person name="Shi W."/>
            <person name="Du L."/>
            <person name="Sun Y."/>
            <person name="Zhan W."/>
            <person name="Jiang J."/>
            <person name="Wang Q."/>
            <person name="Zhang B."/>
            <person name="Ji P."/>
            <person name="Sakyi L.B."/>
            <person name="Cui X."/>
            <person name="Yuan T."/>
            <person name="Jiang B."/>
            <person name="Yang W."/>
            <person name="Lam T.T.-Y."/>
            <person name="Chang Q."/>
            <person name="Ding S."/>
            <person name="Wang X."/>
            <person name="Zhu J."/>
            <person name="Ruan X."/>
            <person name="Zhao L."/>
            <person name="Wei J."/>
            <person name="Que T."/>
            <person name="Du C."/>
            <person name="Cheng J."/>
            <person name="Dai P."/>
            <person name="Han X."/>
            <person name="Huang E."/>
            <person name="Gao Y."/>
            <person name="Liu J."/>
            <person name="Shao H."/>
            <person name="Ye R."/>
            <person name="Li L."/>
            <person name="Wei W."/>
            <person name="Wang X."/>
            <person name="Wang C."/>
            <person name="Huo Q."/>
            <person name="Li W."/>
            <person name="Guo W."/>
            <person name="Chen H."/>
            <person name="Chen S."/>
            <person name="Zhou L."/>
            <person name="Zhou L."/>
            <person name="Ni X."/>
            <person name="Tian J."/>
            <person name="Zhou Y."/>
            <person name="Sheng Y."/>
            <person name="Liu T."/>
            <person name="Pan Y."/>
            <person name="Xia L."/>
            <person name="Li J."/>
            <person name="Zhao F."/>
            <person name="Cao W."/>
        </authorList>
    </citation>
    <scope>NUCLEOTIDE SEQUENCE</scope>
    <source>
        <strain evidence="2">Rmic-2018</strain>
        <tissue evidence="2">Larvae</tissue>
    </source>
</reference>
<gene>
    <name evidence="2" type="ORF">HPB51_013469</name>
</gene>
<feature type="region of interest" description="Disordered" evidence="1">
    <location>
        <begin position="1101"/>
        <end position="1120"/>
    </location>
</feature>
<feature type="region of interest" description="Disordered" evidence="1">
    <location>
        <begin position="1017"/>
        <end position="1042"/>
    </location>
</feature>
<dbReference type="VEuPathDB" id="VectorBase:LOC119172383"/>
<sequence length="1275" mass="135692">MFTGLFYMKEAFFLAPGRSWTEVPTIDRSQGQLVGWAHQPSGGQLVAPQGSTTTAQQSSLLMSPLGFQSGLSTKDGSQGGPPDSVGSMGASAAITAPLPQQYGDSRSRPAPATRKSRTPASAHNVGSSSIPSYNLYSKSAAESMSGVLGGPPDSGGSMGALAASTAPLPQQYRASGSLAAPVIQNSRTPASVHSIGSFSLPSYHLYTRSAAESVSGVPGGPPDSGGFMIAPAASTAPLPQQSRASGSLCAPVIQNSRTPANVHSVGSSSLPSCNLYSRSAAESVSQEDHLIVGASCFAGSKHGTPAAAVPCLRVTSCTRNSELPHSGQCPQCGLLVITFLSPLFKKCSSPLQSEPPPSPPTDPDAELPFPEGYNNIHEWESDEAPVPGATYAPVLYANERKNLRSEFRRVALPKTKRRRRIRRTRASADSQARFISIDGMEGPTRKTRRVHHDAAFKRKVFACAETVVNRAASRSFGVSEMCMRDWRKLKQKIVDSKDSCKGFSGPQQGWFPQIEELLAEYVLEQRAAQRPGQNLPEEYEEKLNSFQRFVLNLRHNNGYLLGQIGNADQTPLYFDMPGTTTVEKKGAKQVPVLTSSHGPTPAMFQPKSSGGPDGALLFKEGHLIQNGAFPAQCTSQQQSVAGGSVSGKGQPAHNGMPEPTQQPPSNQQPQQQQWHRQPARAGNKSSIYAASSGSADASAGSETLQTEPGKKKTVGDLVKEVEAQSAEGPDDSGSEMSDNLDDSLLETSHIGDEICSQVLETASTYSSMLTRTIDRAFVGEGEKDNLLDKSLELDVEEDVPEAVGCLETDSRDGDQTQGPIPAMFQPKSCGGRDGALLFKEGHLIRNGAFPAQCTSQQQSGVGGSVSGEGQPAHNGMPEPTQQPPSNQQPKQQQLHWQPSRAGNMSSIYVASSGTADASAGSETLQTEPGKKKTVGDLVKEVEAQSAEDPDDGDREMSDDPDDSLLGLGDSFDILEYVDADQDRAFVGEAEKGNLLDKSLELDVEDGDLEEVRCLKTDSRDGDRTQGCCGKEEPMVKPPPVAGMPIPGPATGGALSGRPRGYWPMLLQEQLLPHEDLGKRKREQRKHSGEAAMESLLSNLDLNGSRSTCSRGPPDESIKTPVPVVPSVALLHAMPQQHPVNPGQLVGNPGQGHHPMKCGPEACSTSATVAGPAQAGKLQLTSQLPTRSEEPMVSPGGTMHLVRTKQGAMRVMGHAPLRRLPDHLGHGGDRVHQHRPGHPYLQCRGDGTHPIMRLISEFGPPPKATTYRIRSLDPSR</sequence>
<feature type="region of interest" description="Disordered" evidence="1">
    <location>
        <begin position="634"/>
        <end position="716"/>
    </location>
</feature>
<feature type="region of interest" description="Disordered" evidence="1">
    <location>
        <begin position="911"/>
        <end position="967"/>
    </location>
</feature>
<dbReference type="EMBL" id="JABSTU010000008">
    <property type="protein sequence ID" value="KAH8023402.1"/>
    <property type="molecule type" value="Genomic_DNA"/>
</dbReference>
<proteinExistence type="predicted"/>
<organism evidence="2 3">
    <name type="scientific">Rhipicephalus microplus</name>
    <name type="common">Cattle tick</name>
    <name type="synonym">Boophilus microplus</name>
    <dbReference type="NCBI Taxonomy" id="6941"/>
    <lineage>
        <taxon>Eukaryota</taxon>
        <taxon>Metazoa</taxon>
        <taxon>Ecdysozoa</taxon>
        <taxon>Arthropoda</taxon>
        <taxon>Chelicerata</taxon>
        <taxon>Arachnida</taxon>
        <taxon>Acari</taxon>
        <taxon>Parasitiformes</taxon>
        <taxon>Ixodida</taxon>
        <taxon>Ixodoidea</taxon>
        <taxon>Ixodidae</taxon>
        <taxon>Rhipicephalinae</taxon>
        <taxon>Rhipicephalus</taxon>
        <taxon>Boophilus</taxon>
    </lineage>
</organism>
<evidence type="ECO:0000313" key="2">
    <source>
        <dbReference type="EMBL" id="KAH8023402.1"/>
    </source>
</evidence>
<feature type="compositionally biased region" description="Basic and acidic residues" evidence="1">
    <location>
        <begin position="1017"/>
        <end position="1034"/>
    </location>
</feature>
<keyword evidence="3" id="KW-1185">Reference proteome</keyword>
<evidence type="ECO:0000313" key="3">
    <source>
        <dbReference type="Proteomes" id="UP000821866"/>
    </source>
</evidence>
<feature type="compositionally biased region" description="Low complexity" evidence="1">
    <location>
        <begin position="877"/>
        <end position="897"/>
    </location>
</feature>
<evidence type="ECO:0000256" key="1">
    <source>
        <dbReference type="SAM" id="MobiDB-lite"/>
    </source>
</evidence>
<feature type="compositionally biased region" description="Polar residues" evidence="1">
    <location>
        <begin position="118"/>
        <end position="128"/>
    </location>
</feature>
<feature type="region of interest" description="Disordered" evidence="1">
    <location>
        <begin position="854"/>
        <end position="899"/>
    </location>
</feature>
<comment type="caution">
    <text evidence="2">The sequence shown here is derived from an EMBL/GenBank/DDBJ whole genome shotgun (WGS) entry which is preliminary data.</text>
</comment>
<dbReference type="VEuPathDB" id="VectorBase:LOC119172387"/>
<feature type="region of interest" description="Disordered" evidence="1">
    <location>
        <begin position="65"/>
        <end position="128"/>
    </location>
</feature>
<feature type="compositionally biased region" description="Acidic residues" evidence="1">
    <location>
        <begin position="945"/>
        <end position="962"/>
    </location>
</feature>
<accession>A0A9J6DNJ8</accession>